<accession>A0ABV0YQX4</accession>
<name>A0ABV0YQX4_9TELE</name>
<sequence>MKPHDSAFYFNNKTTPANLIPLLKQLSVPLGLVLSAHLHDELARNTNLQQQLNVKQQNTGFSLPRCSLLQKEKEKASRSLKLFCFNYKYVCFSPCSGIWVVCSFS</sequence>
<proteinExistence type="predicted"/>
<protein>
    <submittedName>
        <fullName evidence="1">Uncharacterized protein</fullName>
    </submittedName>
</protein>
<evidence type="ECO:0000313" key="1">
    <source>
        <dbReference type="EMBL" id="MEQ2296074.1"/>
    </source>
</evidence>
<gene>
    <name evidence="1" type="ORF">AMECASPLE_021168</name>
</gene>
<evidence type="ECO:0000313" key="2">
    <source>
        <dbReference type="Proteomes" id="UP001469553"/>
    </source>
</evidence>
<reference evidence="1 2" key="1">
    <citation type="submission" date="2021-06" db="EMBL/GenBank/DDBJ databases">
        <authorList>
            <person name="Palmer J.M."/>
        </authorList>
    </citation>
    <scope>NUCLEOTIDE SEQUENCE [LARGE SCALE GENOMIC DNA]</scope>
    <source>
        <strain evidence="1 2">AS_MEX2019</strain>
        <tissue evidence="1">Muscle</tissue>
    </source>
</reference>
<dbReference type="Proteomes" id="UP001469553">
    <property type="component" value="Unassembled WGS sequence"/>
</dbReference>
<dbReference type="EMBL" id="JAHRIP010039431">
    <property type="protein sequence ID" value="MEQ2296074.1"/>
    <property type="molecule type" value="Genomic_DNA"/>
</dbReference>
<keyword evidence="2" id="KW-1185">Reference proteome</keyword>
<comment type="caution">
    <text evidence="1">The sequence shown here is derived from an EMBL/GenBank/DDBJ whole genome shotgun (WGS) entry which is preliminary data.</text>
</comment>
<organism evidence="1 2">
    <name type="scientific">Ameca splendens</name>
    <dbReference type="NCBI Taxonomy" id="208324"/>
    <lineage>
        <taxon>Eukaryota</taxon>
        <taxon>Metazoa</taxon>
        <taxon>Chordata</taxon>
        <taxon>Craniata</taxon>
        <taxon>Vertebrata</taxon>
        <taxon>Euteleostomi</taxon>
        <taxon>Actinopterygii</taxon>
        <taxon>Neopterygii</taxon>
        <taxon>Teleostei</taxon>
        <taxon>Neoteleostei</taxon>
        <taxon>Acanthomorphata</taxon>
        <taxon>Ovalentaria</taxon>
        <taxon>Atherinomorphae</taxon>
        <taxon>Cyprinodontiformes</taxon>
        <taxon>Goodeidae</taxon>
        <taxon>Ameca</taxon>
    </lineage>
</organism>